<organism evidence="2 3">
    <name type="scientific">Clostridium oceanicum</name>
    <dbReference type="NCBI Taxonomy" id="1543"/>
    <lineage>
        <taxon>Bacteria</taxon>
        <taxon>Bacillati</taxon>
        <taxon>Bacillota</taxon>
        <taxon>Clostridia</taxon>
        <taxon>Eubacteriales</taxon>
        <taxon>Clostridiaceae</taxon>
        <taxon>Clostridium</taxon>
    </lineage>
</organism>
<comment type="caution">
    <text evidence="2">The sequence shown here is derived from an EMBL/GenBank/DDBJ whole genome shotgun (WGS) entry which is preliminary data.</text>
</comment>
<name>A0ABP3V203_9CLOT</name>
<feature type="transmembrane region" description="Helical" evidence="1">
    <location>
        <begin position="6"/>
        <end position="25"/>
    </location>
</feature>
<keyword evidence="3" id="KW-1185">Reference proteome</keyword>
<reference evidence="3" key="1">
    <citation type="journal article" date="2019" name="Int. J. Syst. Evol. Microbiol.">
        <title>The Global Catalogue of Microorganisms (GCM) 10K type strain sequencing project: providing services to taxonomists for standard genome sequencing and annotation.</title>
        <authorList>
            <consortium name="The Broad Institute Genomics Platform"/>
            <consortium name="The Broad Institute Genome Sequencing Center for Infectious Disease"/>
            <person name="Wu L."/>
            <person name="Ma J."/>
        </authorList>
    </citation>
    <scope>NUCLEOTIDE SEQUENCE [LARGE SCALE GENOMIC DNA]</scope>
    <source>
        <strain evidence="3">JCM 1407</strain>
    </source>
</reference>
<dbReference type="Proteomes" id="UP001501510">
    <property type="component" value="Unassembled WGS sequence"/>
</dbReference>
<evidence type="ECO:0000313" key="2">
    <source>
        <dbReference type="EMBL" id="GAA0746893.1"/>
    </source>
</evidence>
<dbReference type="EMBL" id="BAAACG010000019">
    <property type="protein sequence ID" value="GAA0746893.1"/>
    <property type="molecule type" value="Genomic_DNA"/>
</dbReference>
<sequence>MLIAGIIIFVIFNIFILKCITKMVFGSKKNLKRDARYAITPDIISLFKGRYLKDQFSEFKFGLVWLLFMIALGIEAYVAFKILGNIGIDIKSVDDIRKLLN</sequence>
<proteinExistence type="predicted"/>
<feature type="transmembrane region" description="Helical" evidence="1">
    <location>
        <begin position="61"/>
        <end position="80"/>
    </location>
</feature>
<keyword evidence="1" id="KW-1133">Transmembrane helix</keyword>
<protein>
    <submittedName>
        <fullName evidence="2">Uncharacterized protein</fullName>
    </submittedName>
</protein>
<accession>A0ABP3V203</accession>
<keyword evidence="1" id="KW-0812">Transmembrane</keyword>
<dbReference type="RefSeq" id="WP_343763816.1">
    <property type="nucleotide sequence ID" value="NZ_BAAACG010000019.1"/>
</dbReference>
<gene>
    <name evidence="2" type="ORF">GCM10008906_35120</name>
</gene>
<keyword evidence="1" id="KW-0472">Membrane</keyword>
<evidence type="ECO:0000256" key="1">
    <source>
        <dbReference type="SAM" id="Phobius"/>
    </source>
</evidence>
<evidence type="ECO:0000313" key="3">
    <source>
        <dbReference type="Proteomes" id="UP001501510"/>
    </source>
</evidence>